<keyword evidence="8 11" id="KW-0143">Chaperone</keyword>
<evidence type="ECO:0000256" key="7">
    <source>
        <dbReference type="ARBA" id="ARBA00023136"/>
    </source>
</evidence>
<evidence type="ECO:0000313" key="12">
    <source>
        <dbReference type="EMBL" id="KEF61914.1"/>
    </source>
</evidence>
<dbReference type="PANTHER" id="PTHR28202:SF1">
    <property type="entry name" value="ASSEMBLY FACTOR CBP4"/>
    <property type="match status" value="1"/>
</dbReference>
<dbReference type="GO" id="GO:0034551">
    <property type="term" value="P:mitochondrial respiratory chain complex III assembly"/>
    <property type="evidence" value="ECO:0007669"/>
    <property type="project" value="TreeGrafter"/>
</dbReference>
<sequence>MAGRGVMYAKMGAVMLKTNHGNHHSVTPSEGELFKRFNPELQKKNLEMRDQRIQNHEEFITQLKEYSKSDKPIWVAAAEAQEKAREQLIKRQVEEQAVQNTMRQEMRAQAQGK</sequence>
<evidence type="ECO:0000256" key="3">
    <source>
        <dbReference type="ARBA" id="ARBA00022692"/>
    </source>
</evidence>
<dbReference type="PANTHER" id="PTHR28202">
    <property type="entry name" value="ASSEMBLY FACTOR CBP4"/>
    <property type="match status" value="1"/>
</dbReference>
<dbReference type="VEuPathDB" id="FungiDB:A1O9_03486"/>
<evidence type="ECO:0000256" key="9">
    <source>
        <dbReference type="ARBA" id="ARBA00025413"/>
    </source>
</evidence>
<reference evidence="12 13" key="1">
    <citation type="submission" date="2013-03" db="EMBL/GenBank/DDBJ databases">
        <title>The Genome Sequence of Exophiala aquamarina CBS 119918.</title>
        <authorList>
            <consortium name="The Broad Institute Genomics Platform"/>
            <person name="Cuomo C."/>
            <person name="de Hoog S."/>
            <person name="Gorbushina A."/>
            <person name="Walker B."/>
            <person name="Young S.K."/>
            <person name="Zeng Q."/>
            <person name="Gargeya S."/>
            <person name="Fitzgerald M."/>
            <person name="Haas B."/>
            <person name="Abouelleil A."/>
            <person name="Allen A.W."/>
            <person name="Alvarado L."/>
            <person name="Arachchi H.M."/>
            <person name="Berlin A.M."/>
            <person name="Chapman S.B."/>
            <person name="Gainer-Dewar J."/>
            <person name="Goldberg J."/>
            <person name="Griggs A."/>
            <person name="Gujja S."/>
            <person name="Hansen M."/>
            <person name="Howarth C."/>
            <person name="Imamovic A."/>
            <person name="Ireland A."/>
            <person name="Larimer J."/>
            <person name="McCowan C."/>
            <person name="Murphy C."/>
            <person name="Pearson M."/>
            <person name="Poon T.W."/>
            <person name="Priest M."/>
            <person name="Roberts A."/>
            <person name="Saif S."/>
            <person name="Shea T."/>
            <person name="Sisk P."/>
            <person name="Sykes S."/>
            <person name="Wortman J."/>
            <person name="Nusbaum C."/>
            <person name="Birren B."/>
        </authorList>
    </citation>
    <scope>NUCLEOTIDE SEQUENCE [LARGE SCALE GENOMIC DNA]</scope>
    <source>
        <strain evidence="12 13">CBS 119918</strain>
    </source>
</reference>
<evidence type="ECO:0000256" key="4">
    <source>
        <dbReference type="ARBA" id="ARBA00022792"/>
    </source>
</evidence>
<dbReference type="GeneID" id="25278420"/>
<organism evidence="12 13">
    <name type="scientific">Exophiala aquamarina CBS 119918</name>
    <dbReference type="NCBI Taxonomy" id="1182545"/>
    <lineage>
        <taxon>Eukaryota</taxon>
        <taxon>Fungi</taxon>
        <taxon>Dikarya</taxon>
        <taxon>Ascomycota</taxon>
        <taxon>Pezizomycotina</taxon>
        <taxon>Eurotiomycetes</taxon>
        <taxon>Chaetothyriomycetidae</taxon>
        <taxon>Chaetothyriales</taxon>
        <taxon>Herpotrichiellaceae</taxon>
        <taxon>Exophiala</taxon>
    </lineage>
</organism>
<comment type="function">
    <text evidence="9 11">Essential for the assembly of ubiquinol-cytochrome c reductase. It has a direct effect on the correct occurrence of the Rieske protein, core 4, core 5 and apocytochrome b.</text>
</comment>
<keyword evidence="3" id="KW-0812">Transmembrane</keyword>
<dbReference type="EMBL" id="AMGV01000002">
    <property type="protein sequence ID" value="KEF61914.1"/>
    <property type="molecule type" value="Genomic_DNA"/>
</dbReference>
<proteinExistence type="inferred from homology"/>
<evidence type="ECO:0000256" key="11">
    <source>
        <dbReference type="RuleBase" id="RU368005"/>
    </source>
</evidence>
<keyword evidence="7" id="KW-0472">Membrane</keyword>
<keyword evidence="6 11" id="KW-0496">Mitochondrion</keyword>
<keyword evidence="4 11" id="KW-0999">Mitochondrion inner membrane</keyword>
<keyword evidence="13" id="KW-1185">Reference proteome</keyword>
<protein>
    <recommendedName>
        <fullName evidence="10 11">Cytochrome b mRNA-processing protein 4</fullName>
    </recommendedName>
</protein>
<comment type="similarity">
    <text evidence="2 11">Belongs to the CBP4 family.</text>
</comment>
<evidence type="ECO:0000256" key="10">
    <source>
        <dbReference type="ARBA" id="ARBA00031521"/>
    </source>
</evidence>
<dbReference type="GO" id="GO:0005743">
    <property type="term" value="C:mitochondrial inner membrane"/>
    <property type="evidence" value="ECO:0007669"/>
    <property type="project" value="UniProtKB-SubCell"/>
</dbReference>
<evidence type="ECO:0000256" key="2">
    <source>
        <dbReference type="ARBA" id="ARBA00006780"/>
    </source>
</evidence>
<dbReference type="HOGENOM" id="CLU_136894_2_0_1"/>
<comment type="subcellular location">
    <subcellularLocation>
        <location evidence="1 11">Mitochondrion inner membrane</location>
        <topology evidence="1 11">Single-pass membrane protein</topology>
    </subcellularLocation>
</comment>
<dbReference type="AlphaFoldDB" id="A0A072PP87"/>
<evidence type="ECO:0000256" key="5">
    <source>
        <dbReference type="ARBA" id="ARBA00022989"/>
    </source>
</evidence>
<evidence type="ECO:0000256" key="1">
    <source>
        <dbReference type="ARBA" id="ARBA00004434"/>
    </source>
</evidence>
<comment type="caution">
    <text evidence="12">The sequence shown here is derived from an EMBL/GenBank/DDBJ whole genome shotgun (WGS) entry which is preliminary data.</text>
</comment>
<dbReference type="InterPro" id="IPR012420">
    <property type="entry name" value="Cbp4"/>
</dbReference>
<evidence type="ECO:0000313" key="13">
    <source>
        <dbReference type="Proteomes" id="UP000027920"/>
    </source>
</evidence>
<dbReference type="RefSeq" id="XP_013264504.1">
    <property type="nucleotide sequence ID" value="XM_013409050.1"/>
</dbReference>
<gene>
    <name evidence="12" type="ORF">A1O9_03486</name>
</gene>
<name>A0A072PP87_9EURO</name>
<accession>A0A072PP87</accession>
<keyword evidence="5" id="KW-1133">Transmembrane helix</keyword>
<dbReference type="OrthoDB" id="5576752at2759"/>
<dbReference type="Proteomes" id="UP000027920">
    <property type="component" value="Unassembled WGS sequence"/>
</dbReference>
<evidence type="ECO:0000256" key="6">
    <source>
        <dbReference type="ARBA" id="ARBA00023128"/>
    </source>
</evidence>
<evidence type="ECO:0000256" key="8">
    <source>
        <dbReference type="ARBA" id="ARBA00023186"/>
    </source>
</evidence>
<dbReference type="Pfam" id="PF07960">
    <property type="entry name" value="CBP4"/>
    <property type="match status" value="1"/>
</dbReference>